<dbReference type="InterPro" id="IPR019076">
    <property type="entry name" value="Spore_lipoprot_YhcN/YlaJ-like"/>
</dbReference>
<dbReference type="Proteomes" id="UP000297014">
    <property type="component" value="Unassembled WGS sequence"/>
</dbReference>
<evidence type="ECO:0000313" key="3">
    <source>
        <dbReference type="Proteomes" id="UP000002754"/>
    </source>
</evidence>
<evidence type="ECO:0000313" key="2">
    <source>
        <dbReference type="EMBL" id="THG90978.1"/>
    </source>
</evidence>
<proteinExistence type="predicted"/>
<accession>A0A094WI08</accession>
<dbReference type="AlphaFoldDB" id="A0A094WI08"/>
<gene>
    <name evidence="2" type="ORF">AJ85_07885</name>
    <name evidence="1" type="ORF">BALCAV_0210525</name>
</gene>
<dbReference type="eggNOG" id="ENOG5030KTU">
    <property type="taxonomic scope" value="Bacteria"/>
</dbReference>
<dbReference type="RefSeq" id="WP_003324797.1">
    <property type="nucleotide sequence ID" value="NZ_ALPT02000030.1"/>
</dbReference>
<evidence type="ECO:0008006" key="5">
    <source>
        <dbReference type="Google" id="ProtNLM"/>
    </source>
</evidence>
<reference evidence="1 3" key="1">
    <citation type="journal article" date="2014" name="Genome Announc.">
        <title>Draft Genome Sequence of Bacillus alcalophilus AV1934, a Classic Alkaliphile Isolated from Human Feces in 1934.</title>
        <authorList>
            <person name="Attie O."/>
            <person name="Jayaprakash A."/>
            <person name="Shah H."/>
            <person name="Paulsen I.T."/>
            <person name="Morino M."/>
            <person name="Takahashi Y."/>
            <person name="Narumi I."/>
            <person name="Sachidanandam R."/>
            <person name="Satoh K."/>
            <person name="Ito M."/>
            <person name="Krulwich T.A."/>
        </authorList>
    </citation>
    <scope>NUCLEOTIDE SEQUENCE [LARGE SCALE GENOMIC DNA]</scope>
    <source>
        <strain evidence="1 3">AV1934</strain>
    </source>
</reference>
<evidence type="ECO:0000313" key="1">
    <source>
        <dbReference type="EMBL" id="KGA97424.1"/>
    </source>
</evidence>
<evidence type="ECO:0000313" key="4">
    <source>
        <dbReference type="Proteomes" id="UP000297014"/>
    </source>
</evidence>
<sequence>MRTTILMMSMILFVVLTGCVLEQQRPLGAKSDPDLTFSGVGTNEMRSHEGPITDMLVPDNTVLGLTKGKPPYQTGSLGYKRNIGITEKGTNWNGLMNNRPGLIKKLYPPDQSYLLERKRGMGIQQMGLDATEQLKSSILSLETVEDVHIIETDEQMLIGIESSEANNDKLTRSVREEIQVDSIDKEVFITSKRSIINRMEAFENGEQAGWPFRSFKGMVAEMQELFR</sequence>
<name>A0A094WI08_ALKAL</name>
<protein>
    <recommendedName>
        <fullName evidence="5">Sporulation protein</fullName>
    </recommendedName>
</protein>
<dbReference type="PROSITE" id="PS51257">
    <property type="entry name" value="PROKAR_LIPOPROTEIN"/>
    <property type="match status" value="1"/>
</dbReference>
<dbReference type="EMBL" id="JALP01000099">
    <property type="protein sequence ID" value="THG90978.1"/>
    <property type="molecule type" value="Genomic_DNA"/>
</dbReference>
<dbReference type="EMBL" id="ALPT02000030">
    <property type="protein sequence ID" value="KGA97424.1"/>
    <property type="molecule type" value="Genomic_DNA"/>
</dbReference>
<organism evidence="1 3">
    <name type="scientific">Alkalihalobacillus alcalophilus ATCC 27647 = CGMCC 1.3604</name>
    <dbReference type="NCBI Taxonomy" id="1218173"/>
    <lineage>
        <taxon>Bacteria</taxon>
        <taxon>Bacillati</taxon>
        <taxon>Bacillota</taxon>
        <taxon>Bacilli</taxon>
        <taxon>Bacillales</taxon>
        <taxon>Bacillaceae</taxon>
        <taxon>Alkalihalobacillus</taxon>
    </lineage>
</organism>
<keyword evidence="3" id="KW-1185">Reference proteome</keyword>
<dbReference type="Proteomes" id="UP000002754">
    <property type="component" value="Unassembled WGS sequence"/>
</dbReference>
<dbReference type="OrthoDB" id="2854343at2"/>
<reference evidence="2 4" key="2">
    <citation type="submission" date="2014-01" db="EMBL/GenBank/DDBJ databases">
        <title>Draft genome sequencing of Bacillus alcalophilus CGMCC 1.3604.</title>
        <authorList>
            <person name="Yang J."/>
            <person name="Diao L."/>
            <person name="Yang S."/>
        </authorList>
    </citation>
    <scope>NUCLEOTIDE SEQUENCE [LARGE SCALE GENOMIC DNA]</scope>
    <source>
        <strain evidence="2 4">CGMCC 1.3604</strain>
    </source>
</reference>
<comment type="caution">
    <text evidence="1">The sequence shown here is derived from an EMBL/GenBank/DDBJ whole genome shotgun (WGS) entry which is preliminary data.</text>
</comment>
<dbReference type="Pfam" id="PF09580">
    <property type="entry name" value="Spore_YhcN_YlaJ"/>
    <property type="match status" value="1"/>
</dbReference>